<keyword evidence="9" id="KW-0627">Porphyrin biosynthesis</keyword>
<evidence type="ECO:0000259" key="15">
    <source>
        <dbReference type="Pfam" id="PF14823"/>
    </source>
</evidence>
<dbReference type="InterPro" id="IPR036291">
    <property type="entry name" value="NAD(P)-bd_dom_sf"/>
</dbReference>
<dbReference type="CDD" id="cd11642">
    <property type="entry name" value="SUMT"/>
    <property type="match status" value="1"/>
</dbReference>
<evidence type="ECO:0000256" key="5">
    <source>
        <dbReference type="ARBA" id="ARBA00022691"/>
    </source>
</evidence>
<dbReference type="NCBIfam" id="TIGR01469">
    <property type="entry name" value="cobA_cysG_Cterm"/>
    <property type="match status" value="1"/>
</dbReference>
<dbReference type="SUPFAM" id="SSF53790">
    <property type="entry name" value="Tetrapyrrole methylase"/>
    <property type="match status" value="1"/>
</dbReference>
<dbReference type="FunFam" id="3.30.950.10:FF:000005">
    <property type="entry name" value="Uroporphyrin-III c-methyltransferase, putative"/>
    <property type="match status" value="1"/>
</dbReference>
<organism evidence="17 18">
    <name type="scientific">Corynespora cassiicola Philippines</name>
    <dbReference type="NCBI Taxonomy" id="1448308"/>
    <lineage>
        <taxon>Eukaryota</taxon>
        <taxon>Fungi</taxon>
        <taxon>Dikarya</taxon>
        <taxon>Ascomycota</taxon>
        <taxon>Pezizomycotina</taxon>
        <taxon>Dothideomycetes</taxon>
        <taxon>Pleosporomycetidae</taxon>
        <taxon>Pleosporales</taxon>
        <taxon>Corynesporascaceae</taxon>
        <taxon>Corynespora</taxon>
    </lineage>
</organism>
<dbReference type="Pfam" id="PF00590">
    <property type="entry name" value="TP_methylase"/>
    <property type="match status" value="1"/>
</dbReference>
<feature type="domain" description="Siroheme biosynthesis protein Met8 C-terminal" evidence="15">
    <location>
        <begin position="214"/>
        <end position="255"/>
    </location>
</feature>
<evidence type="ECO:0000256" key="6">
    <source>
        <dbReference type="ARBA" id="ARBA00023002"/>
    </source>
</evidence>
<evidence type="ECO:0000313" key="18">
    <source>
        <dbReference type="Proteomes" id="UP000240883"/>
    </source>
</evidence>
<dbReference type="GO" id="GO:0032259">
    <property type="term" value="P:methylation"/>
    <property type="evidence" value="ECO:0007669"/>
    <property type="project" value="UniProtKB-KW"/>
</dbReference>
<dbReference type="InterPro" id="IPR014776">
    <property type="entry name" value="4pyrrole_Mease_sub2"/>
</dbReference>
<dbReference type="Proteomes" id="UP000240883">
    <property type="component" value="Unassembled WGS sequence"/>
</dbReference>
<dbReference type="FunFam" id="3.40.1010.10:FF:000006">
    <property type="entry name" value="Siroheme synthase, putative"/>
    <property type="match status" value="1"/>
</dbReference>
<keyword evidence="5" id="KW-0949">S-adenosyl-L-methionine</keyword>
<dbReference type="PROSITE" id="PS00840">
    <property type="entry name" value="SUMT_2"/>
    <property type="match status" value="1"/>
</dbReference>
<dbReference type="OrthoDB" id="508204at2759"/>
<dbReference type="PANTHER" id="PTHR45790">
    <property type="entry name" value="SIROHEME SYNTHASE-RELATED"/>
    <property type="match status" value="1"/>
</dbReference>
<evidence type="ECO:0000256" key="10">
    <source>
        <dbReference type="ARBA" id="ARBA00052360"/>
    </source>
</evidence>
<dbReference type="FunFam" id="3.40.50.720:FF:000504">
    <property type="entry name" value="Siroheme synthase, putative"/>
    <property type="match status" value="1"/>
</dbReference>
<keyword evidence="18" id="KW-1185">Reference proteome</keyword>
<evidence type="ECO:0000256" key="3">
    <source>
        <dbReference type="ARBA" id="ARBA00022605"/>
    </source>
</evidence>
<keyword evidence="3" id="KW-0028">Amino-acid biosynthesis</keyword>
<dbReference type="Pfam" id="PF14824">
    <property type="entry name" value="Sirohm_synth_M"/>
    <property type="match status" value="1"/>
</dbReference>
<dbReference type="Gene3D" id="3.40.50.720">
    <property type="entry name" value="NAD(P)-binding Rossmann-like Domain"/>
    <property type="match status" value="1"/>
</dbReference>
<accession>A0A2T2NXC0</accession>
<keyword evidence="8" id="KW-0486">Methionine biosynthesis</keyword>
<keyword evidence="6" id="KW-0560">Oxidoreductase</keyword>
<dbReference type="InterPro" id="IPR014777">
    <property type="entry name" value="4pyrrole_Mease_sub1"/>
</dbReference>
<dbReference type="InterPro" id="IPR050161">
    <property type="entry name" value="Siro_Cobalamin_biosynth"/>
</dbReference>
<proteinExistence type="inferred from homology"/>
<keyword evidence="4 12" id="KW-0808">Transferase</keyword>
<feature type="domain" description="Tetrapyrrole methylase" evidence="14">
    <location>
        <begin position="273"/>
        <end position="481"/>
    </location>
</feature>
<comment type="similarity">
    <text evidence="1 12">Belongs to the precorrin methyltransferase family.</text>
</comment>
<evidence type="ECO:0000259" key="14">
    <source>
        <dbReference type="Pfam" id="PF00590"/>
    </source>
</evidence>
<comment type="catalytic activity">
    <reaction evidence="10">
        <text>uroporphyrinogen III + 2 S-adenosyl-L-methionine = precorrin-2 + 2 S-adenosyl-L-homocysteine + H(+)</text>
        <dbReference type="Rhea" id="RHEA:32459"/>
        <dbReference type="ChEBI" id="CHEBI:15378"/>
        <dbReference type="ChEBI" id="CHEBI:57308"/>
        <dbReference type="ChEBI" id="CHEBI:57856"/>
        <dbReference type="ChEBI" id="CHEBI:58827"/>
        <dbReference type="ChEBI" id="CHEBI:59789"/>
        <dbReference type="EC" id="2.1.1.107"/>
    </reaction>
</comment>
<evidence type="ECO:0000256" key="12">
    <source>
        <dbReference type="RuleBase" id="RU003960"/>
    </source>
</evidence>
<dbReference type="EMBL" id="KZ678132">
    <property type="protein sequence ID" value="PSN70071.1"/>
    <property type="molecule type" value="Genomic_DNA"/>
</dbReference>
<dbReference type="AlphaFoldDB" id="A0A2T2NXC0"/>
<dbReference type="Pfam" id="PF13241">
    <property type="entry name" value="NAD_binding_7"/>
    <property type="match status" value="1"/>
</dbReference>
<dbReference type="InterPro" id="IPR000878">
    <property type="entry name" value="4pyrrol_Mease"/>
</dbReference>
<evidence type="ECO:0000256" key="2">
    <source>
        <dbReference type="ARBA" id="ARBA00022603"/>
    </source>
</evidence>
<comment type="function">
    <text evidence="11">Siroheme synthase involved in methionine biosynthesis.</text>
</comment>
<dbReference type="Gene3D" id="3.30.950.10">
    <property type="entry name" value="Methyltransferase, Cobalt-precorrin-4 Transmethylase, Domain 2"/>
    <property type="match status" value="1"/>
</dbReference>
<dbReference type="STRING" id="1448308.A0A2T2NXC0"/>
<dbReference type="InterPro" id="IPR028162">
    <property type="entry name" value="Met8_C"/>
</dbReference>
<evidence type="ECO:0000256" key="11">
    <source>
        <dbReference type="ARBA" id="ARBA00055636"/>
    </source>
</evidence>
<feature type="compositionally biased region" description="Polar residues" evidence="13">
    <location>
        <begin position="252"/>
        <end position="271"/>
    </location>
</feature>
<feature type="domain" description="Siroheme synthase central" evidence="16">
    <location>
        <begin position="133"/>
        <end position="159"/>
    </location>
</feature>
<dbReference type="GO" id="GO:0016491">
    <property type="term" value="F:oxidoreductase activity"/>
    <property type="evidence" value="ECO:0007669"/>
    <property type="project" value="UniProtKB-KW"/>
</dbReference>
<dbReference type="GO" id="GO:0009086">
    <property type="term" value="P:methionine biosynthetic process"/>
    <property type="evidence" value="ECO:0007669"/>
    <property type="project" value="UniProtKB-KW"/>
</dbReference>
<dbReference type="SUPFAM" id="SSF75615">
    <property type="entry name" value="Siroheme synthase middle domains-like"/>
    <property type="match status" value="1"/>
</dbReference>
<reference evidence="17 18" key="1">
    <citation type="journal article" date="2018" name="Front. Microbiol.">
        <title>Genome-Wide Analysis of Corynespora cassiicola Leaf Fall Disease Putative Effectors.</title>
        <authorList>
            <person name="Lopez D."/>
            <person name="Ribeiro S."/>
            <person name="Label P."/>
            <person name="Fumanal B."/>
            <person name="Venisse J.S."/>
            <person name="Kohler A."/>
            <person name="de Oliveira R.R."/>
            <person name="Labutti K."/>
            <person name="Lipzen A."/>
            <person name="Lail K."/>
            <person name="Bauer D."/>
            <person name="Ohm R.A."/>
            <person name="Barry K.W."/>
            <person name="Spatafora J."/>
            <person name="Grigoriev I.V."/>
            <person name="Martin F.M."/>
            <person name="Pujade-Renaud V."/>
        </authorList>
    </citation>
    <scope>NUCLEOTIDE SEQUENCE [LARGE SCALE GENOMIC DNA]</scope>
    <source>
        <strain evidence="17 18">Philippines</strain>
    </source>
</reference>
<evidence type="ECO:0000256" key="13">
    <source>
        <dbReference type="SAM" id="MobiDB-lite"/>
    </source>
</evidence>
<sequence>MAPALLTAVDSTSHIHLVIGSNPLAGARCSRSVEVGAKPILIAPEDATLHYGLVKRIDEGEVLWLKRAFKEDDLTTLGRDEVDGVVDAVFVTMGGKQALSTQISSLCRRLRIPVNVADAPNLCSFTLLSTYSDGPLQIGVTTSGKGCKLSARIRREIAASLPPHLGDAVERLGTMRRRIWEEDHAAELLQDLEAEEEDIGQPASFNKLVMAESVEAARSRRMRWLSQICEYWPLRRLASISDTDVETLLRDYTSSNPHKSNNKASKTSPQTGRIILAGSGPGSPDLLTRAAHKAILSADLVLADKLVPSPILDLVPRRATVHIARKFPGNADKAQEELLELGLDGVRAGKVVVRIKQGDPYIYGRGGEEYTFFKGHGYTPVVLPGITSALSAPLFAAIPATHRGVADQVLICTGTGRKGAALDPPEYVHSRTVIFLMALHRISSLIESLVNKNYPMDTPCAVLERASCPDQRVIRTTLEHVCAAIEEEGSRPPGLLVVGQACSVLSQHHQKWVVEEGFGGLENAWSEGELSSLGGIASD</sequence>
<evidence type="ECO:0000256" key="1">
    <source>
        <dbReference type="ARBA" id="ARBA00005879"/>
    </source>
</evidence>
<dbReference type="PIRSF" id="PIRSF036555">
    <property type="entry name" value="SUMT_yeast"/>
    <property type="match status" value="1"/>
</dbReference>
<dbReference type="InterPro" id="IPR006366">
    <property type="entry name" value="CobA/CysG_C"/>
</dbReference>
<evidence type="ECO:0000256" key="4">
    <source>
        <dbReference type="ARBA" id="ARBA00022679"/>
    </source>
</evidence>
<dbReference type="InterPro" id="IPR003043">
    <property type="entry name" value="Uropor_MeTrfase_CS"/>
</dbReference>
<evidence type="ECO:0000259" key="16">
    <source>
        <dbReference type="Pfam" id="PF14824"/>
    </source>
</evidence>
<dbReference type="PANTHER" id="PTHR45790:SF6">
    <property type="entry name" value="UROPORPHYRINOGEN-III C-METHYLTRANSFERASE"/>
    <property type="match status" value="1"/>
</dbReference>
<dbReference type="GO" id="GO:0019354">
    <property type="term" value="P:siroheme biosynthetic process"/>
    <property type="evidence" value="ECO:0007669"/>
    <property type="project" value="InterPro"/>
</dbReference>
<evidence type="ECO:0000256" key="7">
    <source>
        <dbReference type="ARBA" id="ARBA00023027"/>
    </source>
</evidence>
<dbReference type="SUPFAM" id="SSF51735">
    <property type="entry name" value="NAD(P)-binding Rossmann-fold domains"/>
    <property type="match status" value="1"/>
</dbReference>
<dbReference type="Gene3D" id="3.40.1010.10">
    <property type="entry name" value="Cobalt-precorrin-4 Transmethylase, Domain 1"/>
    <property type="match status" value="1"/>
</dbReference>
<keyword evidence="2 12" id="KW-0489">Methyltransferase</keyword>
<dbReference type="InterPro" id="IPR012066">
    <property type="entry name" value="Met1_fungi"/>
</dbReference>
<protein>
    <submittedName>
        <fullName evidence="17">Uroporphyrin-III C-methyltransferas-like protein</fullName>
    </submittedName>
</protein>
<keyword evidence="7" id="KW-0520">NAD</keyword>
<evidence type="ECO:0000256" key="8">
    <source>
        <dbReference type="ARBA" id="ARBA00023167"/>
    </source>
</evidence>
<gene>
    <name evidence="17" type="ORF">BS50DRAFT_598797</name>
</gene>
<dbReference type="InterPro" id="IPR035996">
    <property type="entry name" value="4pyrrol_Methylase_sf"/>
</dbReference>
<name>A0A2T2NXC0_CORCC</name>
<dbReference type="GO" id="GO:0000103">
    <property type="term" value="P:sulfate assimilation"/>
    <property type="evidence" value="ECO:0007669"/>
    <property type="project" value="InterPro"/>
</dbReference>
<evidence type="ECO:0000256" key="9">
    <source>
        <dbReference type="ARBA" id="ARBA00023244"/>
    </source>
</evidence>
<dbReference type="GO" id="GO:0004851">
    <property type="term" value="F:uroporphyrin-III C-methyltransferase activity"/>
    <property type="evidence" value="ECO:0007669"/>
    <property type="project" value="UniProtKB-EC"/>
</dbReference>
<dbReference type="InterPro" id="IPR028281">
    <property type="entry name" value="Sirohaem_synthase_central"/>
</dbReference>
<dbReference type="Pfam" id="PF14823">
    <property type="entry name" value="Sirohm_synth_C"/>
    <property type="match status" value="1"/>
</dbReference>
<feature type="region of interest" description="Disordered" evidence="13">
    <location>
        <begin position="251"/>
        <end position="273"/>
    </location>
</feature>
<evidence type="ECO:0000313" key="17">
    <source>
        <dbReference type="EMBL" id="PSN70071.1"/>
    </source>
</evidence>